<keyword evidence="3" id="KW-1185">Reference proteome</keyword>
<gene>
    <name evidence="2" type="ORF">RDV84_15155</name>
</gene>
<feature type="region of interest" description="Disordered" evidence="1">
    <location>
        <begin position="51"/>
        <end position="94"/>
    </location>
</feature>
<feature type="region of interest" description="Disordered" evidence="1">
    <location>
        <begin position="1"/>
        <end position="38"/>
    </location>
</feature>
<dbReference type="Proteomes" id="UP001229313">
    <property type="component" value="Chromosome"/>
</dbReference>
<sequence length="94" mass="9414">MSPAIGGGLHCPPGAAEPTVAASIGPSEPTPARQPMSAIHPFHHVLAAIARRARPEPPRRAAPALVRAARAAEHAPPHAPTAARAAAAGARSLP</sequence>
<name>A0ABY9P4T8_9GAMM</name>
<evidence type="ECO:0000313" key="3">
    <source>
        <dbReference type="Proteomes" id="UP001229313"/>
    </source>
</evidence>
<evidence type="ECO:0000313" key="2">
    <source>
        <dbReference type="EMBL" id="WMT01329.1"/>
    </source>
</evidence>
<feature type="compositionally biased region" description="Low complexity" evidence="1">
    <location>
        <begin position="80"/>
        <end position="94"/>
    </location>
</feature>
<dbReference type="RefSeq" id="WP_309150802.1">
    <property type="nucleotide sequence ID" value="NZ_CP133568.1"/>
</dbReference>
<dbReference type="EMBL" id="CP133568">
    <property type="protein sequence ID" value="WMT01329.1"/>
    <property type="molecule type" value="Genomic_DNA"/>
</dbReference>
<protein>
    <submittedName>
        <fullName evidence="2">Uncharacterized protein</fullName>
    </submittedName>
</protein>
<reference evidence="2 3" key="1">
    <citation type="submission" date="2023-08" db="EMBL/GenBank/DDBJ databases">
        <title>The whole genome sequence of Lysobacter yananisis.</title>
        <authorList>
            <person name="Sun H."/>
        </authorList>
    </citation>
    <scope>NUCLEOTIDE SEQUENCE [LARGE SCALE GENOMIC DNA]</scope>
    <source>
        <strain evidence="2 3">SNNU513</strain>
    </source>
</reference>
<evidence type="ECO:0000256" key="1">
    <source>
        <dbReference type="SAM" id="MobiDB-lite"/>
    </source>
</evidence>
<proteinExistence type="predicted"/>
<organism evidence="2 3">
    <name type="scientific">Lysobacter yananisis</name>
    <dbReference type="NCBI Taxonomy" id="1003114"/>
    <lineage>
        <taxon>Bacteria</taxon>
        <taxon>Pseudomonadati</taxon>
        <taxon>Pseudomonadota</taxon>
        <taxon>Gammaproteobacteria</taxon>
        <taxon>Lysobacterales</taxon>
        <taxon>Lysobacteraceae</taxon>
        <taxon>Lysobacter</taxon>
    </lineage>
</organism>
<accession>A0ABY9P4T8</accession>